<reference evidence="1" key="1">
    <citation type="submission" date="2020-10" db="EMBL/GenBank/DDBJ databases">
        <authorList>
            <person name="Kikuchi T."/>
        </authorList>
    </citation>
    <scope>NUCLEOTIDE SEQUENCE</scope>
    <source>
        <strain evidence="1">NKZ352</strain>
    </source>
</reference>
<organism evidence="1 2">
    <name type="scientific">Caenorhabditis auriculariae</name>
    <dbReference type="NCBI Taxonomy" id="2777116"/>
    <lineage>
        <taxon>Eukaryota</taxon>
        <taxon>Metazoa</taxon>
        <taxon>Ecdysozoa</taxon>
        <taxon>Nematoda</taxon>
        <taxon>Chromadorea</taxon>
        <taxon>Rhabditida</taxon>
        <taxon>Rhabditina</taxon>
        <taxon>Rhabditomorpha</taxon>
        <taxon>Rhabditoidea</taxon>
        <taxon>Rhabditidae</taxon>
        <taxon>Peloderinae</taxon>
        <taxon>Caenorhabditis</taxon>
    </lineage>
</organism>
<evidence type="ECO:0000313" key="2">
    <source>
        <dbReference type="Proteomes" id="UP000835052"/>
    </source>
</evidence>
<sequence length="283" mass="33112">MSLRLSRRLTSSSPYSLVPLERRQRHELVGRRPILIISGLARVIYRSLCGSRSCYLPLPNTSWTPWFGRGAINEAFLHRRAPRLSASRKRKLRPFRRLISTIFSTPLNCDHTLLHRLAPRLSASRKMGVRPFRRLISKIFSSPPNCDNAFLHRLPPRLSASRKMGVRPFRRLIRLEDGRPSFPTADQVAKYFQAPPNCDNAFLHRLPPRLSASRKMGVRPFRRLIRLHNIFKPLRTATTRFFIVWPHGFLRLGRWERPSFPTADQHNIFKPPSKLRQTRFFIV</sequence>
<protein>
    <submittedName>
        <fullName evidence="1">Uncharacterized protein</fullName>
    </submittedName>
</protein>
<evidence type="ECO:0000313" key="1">
    <source>
        <dbReference type="EMBL" id="CAD6191117.1"/>
    </source>
</evidence>
<proteinExistence type="predicted"/>
<name>A0A8S1H6V5_9PELO</name>
<accession>A0A8S1H6V5</accession>
<dbReference type="AlphaFoldDB" id="A0A8S1H6V5"/>
<gene>
    <name evidence="1" type="ORF">CAUJ_LOCUS7036</name>
</gene>
<keyword evidence="2" id="KW-1185">Reference proteome</keyword>
<comment type="caution">
    <text evidence="1">The sequence shown here is derived from an EMBL/GenBank/DDBJ whole genome shotgun (WGS) entry which is preliminary data.</text>
</comment>
<dbReference type="EMBL" id="CAJGYM010000019">
    <property type="protein sequence ID" value="CAD6191117.1"/>
    <property type="molecule type" value="Genomic_DNA"/>
</dbReference>
<dbReference type="Proteomes" id="UP000835052">
    <property type="component" value="Unassembled WGS sequence"/>
</dbReference>